<dbReference type="InterPro" id="IPR032816">
    <property type="entry name" value="VTT_dom"/>
</dbReference>
<keyword evidence="4 6" id="KW-1133">Transmembrane helix</keyword>
<keyword evidence="8" id="KW-1185">Reference proteome</keyword>
<dbReference type="RefSeq" id="XP_022138254.1">
    <property type="nucleotide sequence ID" value="XM_022282562.1"/>
</dbReference>
<evidence type="ECO:0000256" key="2">
    <source>
        <dbReference type="ARBA" id="ARBA00022475"/>
    </source>
</evidence>
<evidence type="ECO:0000259" key="7">
    <source>
        <dbReference type="Pfam" id="PF09335"/>
    </source>
</evidence>
<feature type="domain" description="VTT" evidence="7">
    <location>
        <begin position="61"/>
        <end position="179"/>
    </location>
</feature>
<evidence type="ECO:0000313" key="8">
    <source>
        <dbReference type="Proteomes" id="UP000504603"/>
    </source>
</evidence>
<dbReference type="KEGG" id="mcha:111009474"/>
<evidence type="ECO:0000256" key="1">
    <source>
        <dbReference type="ARBA" id="ARBA00004651"/>
    </source>
</evidence>
<evidence type="ECO:0000256" key="3">
    <source>
        <dbReference type="ARBA" id="ARBA00022692"/>
    </source>
</evidence>
<dbReference type="GeneID" id="111009474"/>
<dbReference type="PANTHER" id="PTHR12677:SF24">
    <property type="entry name" value="OS07G0655900 PROTEIN"/>
    <property type="match status" value="1"/>
</dbReference>
<dbReference type="GO" id="GO:0005886">
    <property type="term" value="C:plasma membrane"/>
    <property type="evidence" value="ECO:0007669"/>
    <property type="project" value="UniProtKB-SubCell"/>
</dbReference>
<dbReference type="Pfam" id="PF09335">
    <property type="entry name" value="VTT_dom"/>
    <property type="match status" value="1"/>
</dbReference>
<feature type="transmembrane region" description="Helical" evidence="6">
    <location>
        <begin position="199"/>
        <end position="220"/>
    </location>
</feature>
<name>A0A6J1C9M3_MOMCH</name>
<feature type="transmembrane region" description="Helical" evidence="6">
    <location>
        <begin position="159"/>
        <end position="179"/>
    </location>
</feature>
<dbReference type="OrthoDB" id="166803at2759"/>
<protein>
    <submittedName>
        <fullName evidence="9">Uncharacterized protein LOC111009474</fullName>
    </submittedName>
</protein>
<organism evidence="8 9">
    <name type="scientific">Momordica charantia</name>
    <name type="common">Bitter gourd</name>
    <name type="synonym">Balsam pear</name>
    <dbReference type="NCBI Taxonomy" id="3673"/>
    <lineage>
        <taxon>Eukaryota</taxon>
        <taxon>Viridiplantae</taxon>
        <taxon>Streptophyta</taxon>
        <taxon>Embryophyta</taxon>
        <taxon>Tracheophyta</taxon>
        <taxon>Spermatophyta</taxon>
        <taxon>Magnoliopsida</taxon>
        <taxon>eudicotyledons</taxon>
        <taxon>Gunneridae</taxon>
        <taxon>Pentapetalae</taxon>
        <taxon>rosids</taxon>
        <taxon>fabids</taxon>
        <taxon>Cucurbitales</taxon>
        <taxon>Cucurbitaceae</taxon>
        <taxon>Momordiceae</taxon>
        <taxon>Momordica</taxon>
    </lineage>
</organism>
<feature type="transmembrane region" description="Helical" evidence="6">
    <location>
        <begin position="47"/>
        <end position="66"/>
    </location>
</feature>
<evidence type="ECO:0000256" key="5">
    <source>
        <dbReference type="ARBA" id="ARBA00023136"/>
    </source>
</evidence>
<feature type="transmembrane region" description="Helical" evidence="6">
    <location>
        <begin position="73"/>
        <end position="98"/>
    </location>
</feature>
<dbReference type="PANTHER" id="PTHR12677">
    <property type="entry name" value="GOLGI APPARATUS MEMBRANE PROTEIN TVP38-RELATED"/>
    <property type="match status" value="1"/>
</dbReference>
<proteinExistence type="predicted"/>
<evidence type="ECO:0000256" key="4">
    <source>
        <dbReference type="ARBA" id="ARBA00022989"/>
    </source>
</evidence>
<keyword evidence="2" id="KW-1003">Cell membrane</keyword>
<sequence>MAFFFRIGFLILLVAAVATACFTLPLQKILKHFLLWVHHDLGLWGPVVLAVAYIPLTIMAVPASILTLGGGYLFGLPIAIVADSVGATAGAAAAFLLGRTIGKSFVISKLKDYPQFRSVAIAIHRSGFKIILLLRLVPLLPFNIMNYLLSVTPISLGDYILASWLGMMPITVGLVYMGTTLKDLSDVTHSWNEFSKSNWAFIMLGLLVSVVLIVCITRIAKSALEKALAENEDYNDYDDIASAQLPVVAVAPLDLKQPLIIKIEPTENSHEK</sequence>
<keyword evidence="3 6" id="KW-0812">Transmembrane</keyword>
<dbReference type="PROSITE" id="PS51257">
    <property type="entry name" value="PROKAR_LIPOPROTEIN"/>
    <property type="match status" value="1"/>
</dbReference>
<gene>
    <name evidence="9" type="primary">LOC111009474</name>
</gene>
<dbReference type="InterPro" id="IPR015414">
    <property type="entry name" value="TMEM64"/>
</dbReference>
<evidence type="ECO:0000256" key="6">
    <source>
        <dbReference type="SAM" id="Phobius"/>
    </source>
</evidence>
<comment type="subcellular location">
    <subcellularLocation>
        <location evidence="1">Cell membrane</location>
        <topology evidence="1">Multi-pass membrane protein</topology>
    </subcellularLocation>
</comment>
<accession>A0A6J1C9M3</accession>
<reference evidence="9" key="1">
    <citation type="submission" date="2025-08" db="UniProtKB">
        <authorList>
            <consortium name="RefSeq"/>
        </authorList>
    </citation>
    <scope>IDENTIFICATION</scope>
    <source>
        <strain evidence="9">OHB3-1</strain>
    </source>
</reference>
<dbReference type="Proteomes" id="UP000504603">
    <property type="component" value="Unplaced"/>
</dbReference>
<keyword evidence="5 6" id="KW-0472">Membrane</keyword>
<dbReference type="AlphaFoldDB" id="A0A6J1C9M3"/>
<evidence type="ECO:0000313" key="9">
    <source>
        <dbReference type="RefSeq" id="XP_022138254.1"/>
    </source>
</evidence>